<protein>
    <submittedName>
        <fullName evidence="1">Uncharacterized protein</fullName>
    </submittedName>
</protein>
<evidence type="ECO:0000313" key="2">
    <source>
        <dbReference type="Proteomes" id="UP000549052"/>
    </source>
</evidence>
<reference evidence="1 2" key="1">
    <citation type="submission" date="2020-07" db="EMBL/GenBank/DDBJ databases">
        <title>Genomic Encyclopedia of Type Strains, Phase IV (KMG-V): Genome sequencing to study the core and pangenomes of soil and plant-associated prokaryotes.</title>
        <authorList>
            <person name="Whitman W."/>
        </authorList>
    </citation>
    <scope>NUCLEOTIDE SEQUENCE [LARGE SCALE GENOMIC DNA]</scope>
    <source>
        <strain evidence="1 2">AN3</strain>
    </source>
</reference>
<name>A0A839F074_9HYPH</name>
<evidence type="ECO:0000313" key="1">
    <source>
        <dbReference type="EMBL" id="MBA8882080.1"/>
    </source>
</evidence>
<accession>A0A839F074</accession>
<organism evidence="1 2">
    <name type="scientific">Phyllobacterium myrsinacearum</name>
    <dbReference type="NCBI Taxonomy" id="28101"/>
    <lineage>
        <taxon>Bacteria</taxon>
        <taxon>Pseudomonadati</taxon>
        <taxon>Pseudomonadota</taxon>
        <taxon>Alphaproteobacteria</taxon>
        <taxon>Hyphomicrobiales</taxon>
        <taxon>Phyllobacteriaceae</taxon>
        <taxon>Phyllobacterium</taxon>
    </lineage>
</organism>
<dbReference type="AlphaFoldDB" id="A0A839F074"/>
<comment type="caution">
    <text evidence="1">The sequence shown here is derived from an EMBL/GenBank/DDBJ whole genome shotgun (WGS) entry which is preliminary data.</text>
</comment>
<dbReference type="Proteomes" id="UP000549052">
    <property type="component" value="Unassembled WGS sequence"/>
</dbReference>
<keyword evidence="2" id="KW-1185">Reference proteome</keyword>
<dbReference type="EMBL" id="JACGXN010000023">
    <property type="protein sequence ID" value="MBA8882080.1"/>
    <property type="molecule type" value="Genomic_DNA"/>
</dbReference>
<proteinExistence type="predicted"/>
<gene>
    <name evidence="1" type="ORF">FHW16_005828</name>
</gene>
<sequence>MSEANLINSKFRHVRLVLAREKAHPCGDDHEGYDLLLPLDEDGQIDVAEWRICQEKCRIRHFRSGQDERIGYLRRRPGGAWYFDYPDTEPDNERVFRFSDEHFINGEYVSIKTAGAMHTYRVVFVEKP</sequence>
<dbReference type="RefSeq" id="WP_182552780.1">
    <property type="nucleotide sequence ID" value="NZ_JACGXN010000023.1"/>
</dbReference>